<feature type="region of interest" description="Disordered" evidence="1">
    <location>
        <begin position="1"/>
        <end position="25"/>
    </location>
</feature>
<feature type="non-terminal residue" evidence="2">
    <location>
        <position position="1"/>
    </location>
</feature>
<proteinExistence type="predicted"/>
<protein>
    <submittedName>
        <fullName evidence="2">Uncharacterized protein</fullName>
    </submittedName>
</protein>
<gene>
    <name evidence="2" type="ORF">S01H1_56741</name>
</gene>
<comment type="caution">
    <text evidence="2">The sequence shown here is derived from an EMBL/GenBank/DDBJ whole genome shotgun (WGS) entry which is preliminary data.</text>
</comment>
<dbReference type="EMBL" id="BARS01036964">
    <property type="protein sequence ID" value="GAG20938.1"/>
    <property type="molecule type" value="Genomic_DNA"/>
</dbReference>
<evidence type="ECO:0000256" key="1">
    <source>
        <dbReference type="SAM" id="MobiDB-lite"/>
    </source>
</evidence>
<reference evidence="2" key="1">
    <citation type="journal article" date="2014" name="Front. Microbiol.">
        <title>High frequency of phylogenetically diverse reductive dehalogenase-homologous genes in deep subseafloor sedimentary metagenomes.</title>
        <authorList>
            <person name="Kawai M."/>
            <person name="Futagami T."/>
            <person name="Toyoda A."/>
            <person name="Takaki Y."/>
            <person name="Nishi S."/>
            <person name="Hori S."/>
            <person name="Arai W."/>
            <person name="Tsubouchi T."/>
            <person name="Morono Y."/>
            <person name="Uchiyama I."/>
            <person name="Ito T."/>
            <person name="Fujiyama A."/>
            <person name="Inagaki F."/>
            <person name="Takami H."/>
        </authorList>
    </citation>
    <scope>NUCLEOTIDE SEQUENCE</scope>
    <source>
        <strain evidence="2">Expedition CK06-06</strain>
    </source>
</reference>
<accession>X0W8K8</accession>
<dbReference type="AlphaFoldDB" id="X0W8K8"/>
<organism evidence="2">
    <name type="scientific">marine sediment metagenome</name>
    <dbReference type="NCBI Taxonomy" id="412755"/>
    <lineage>
        <taxon>unclassified sequences</taxon>
        <taxon>metagenomes</taxon>
        <taxon>ecological metagenomes</taxon>
    </lineage>
</organism>
<evidence type="ECO:0000313" key="2">
    <source>
        <dbReference type="EMBL" id="GAG20938.1"/>
    </source>
</evidence>
<sequence length="61" mass="6468">RTGPPSASGGGRRGPRGGTGFTTEIVEDVESARDIVLRLDGTCRLVPGLGYDWAVQPRQTQ</sequence>
<feature type="compositionally biased region" description="Gly residues" evidence="1">
    <location>
        <begin position="8"/>
        <end position="20"/>
    </location>
</feature>
<name>X0W8K8_9ZZZZ</name>